<sequence length="334" mass="36165">MGGHRLLVPIFSGQGSSLSTLTSYVDCLPADSRHGLTLMTMCYEAFIEELSELSSPELSKIGVDLQDFRSPDALLSMWLSHFFHNPVMSSSALLLVQLLRYLSFVERFGLEEGSLTPFSELLQSYSTSRVGVLGFSSGILPACVVAASSSMASYLSLALEAYRLSLWIGIRCQLCRSSTSNTESTAPWSFVLIGISPEAAQEAILDFTKKRSDSLHIEDPSGLYITAVIDDSCVTVSGSPTLLAEFSAKLSSLFGPSVVSQSTSVDTLYHSPLHLESTRDKVLSDVSRRNIRFPTIHNLLVPVRSTSTGVALDASSLPNLPNDPRFCNSLSTCS</sequence>
<organism evidence="2 3">
    <name type="scientific">Collybiopsis confluens</name>
    <dbReference type="NCBI Taxonomy" id="2823264"/>
    <lineage>
        <taxon>Eukaryota</taxon>
        <taxon>Fungi</taxon>
        <taxon>Dikarya</taxon>
        <taxon>Basidiomycota</taxon>
        <taxon>Agaricomycotina</taxon>
        <taxon>Agaricomycetes</taxon>
        <taxon>Agaricomycetidae</taxon>
        <taxon>Agaricales</taxon>
        <taxon>Marasmiineae</taxon>
        <taxon>Omphalotaceae</taxon>
        <taxon>Collybiopsis</taxon>
    </lineage>
</organism>
<dbReference type="Pfam" id="PF16073">
    <property type="entry name" value="SAT"/>
    <property type="match status" value="1"/>
</dbReference>
<name>A0A8H5MA63_9AGAR</name>
<accession>A0A8H5MA63</accession>
<comment type="caution">
    <text evidence="2">The sequence shown here is derived from an EMBL/GenBank/DDBJ whole genome shotgun (WGS) entry which is preliminary data.</text>
</comment>
<evidence type="ECO:0000313" key="2">
    <source>
        <dbReference type="EMBL" id="KAF5386452.1"/>
    </source>
</evidence>
<reference evidence="2 3" key="1">
    <citation type="journal article" date="2020" name="ISME J.">
        <title>Uncovering the hidden diversity of litter-decomposition mechanisms in mushroom-forming fungi.</title>
        <authorList>
            <person name="Floudas D."/>
            <person name="Bentzer J."/>
            <person name="Ahren D."/>
            <person name="Johansson T."/>
            <person name="Persson P."/>
            <person name="Tunlid A."/>
        </authorList>
    </citation>
    <scope>NUCLEOTIDE SEQUENCE [LARGE SCALE GENOMIC DNA]</scope>
    <source>
        <strain evidence="2 3">CBS 406.79</strain>
    </source>
</reference>
<dbReference type="OrthoDB" id="5427394at2759"/>
<dbReference type="InterPro" id="IPR001227">
    <property type="entry name" value="Ac_transferase_dom_sf"/>
</dbReference>
<evidence type="ECO:0000259" key="1">
    <source>
        <dbReference type="Pfam" id="PF16073"/>
    </source>
</evidence>
<dbReference type="InterPro" id="IPR032088">
    <property type="entry name" value="SAT"/>
</dbReference>
<keyword evidence="3" id="KW-1185">Reference proteome</keyword>
<evidence type="ECO:0000313" key="3">
    <source>
        <dbReference type="Proteomes" id="UP000518752"/>
    </source>
</evidence>
<dbReference type="Proteomes" id="UP000518752">
    <property type="component" value="Unassembled WGS sequence"/>
</dbReference>
<gene>
    <name evidence="2" type="ORF">D9757_005863</name>
</gene>
<feature type="domain" description="Starter acyltransferase (SAT)" evidence="1">
    <location>
        <begin position="40"/>
        <end position="255"/>
    </location>
</feature>
<dbReference type="Gene3D" id="3.40.366.10">
    <property type="entry name" value="Malonyl-Coenzyme A Acyl Carrier Protein, domain 2"/>
    <property type="match status" value="2"/>
</dbReference>
<dbReference type="EMBL" id="JAACJN010000035">
    <property type="protein sequence ID" value="KAF5386452.1"/>
    <property type="molecule type" value="Genomic_DNA"/>
</dbReference>
<dbReference type="AlphaFoldDB" id="A0A8H5MA63"/>
<proteinExistence type="predicted"/>
<dbReference type="GO" id="GO:0016740">
    <property type="term" value="F:transferase activity"/>
    <property type="evidence" value="ECO:0007669"/>
    <property type="project" value="InterPro"/>
</dbReference>
<protein>
    <recommendedName>
        <fullName evidence="1">Starter acyltransferase (SAT) domain-containing protein</fullName>
    </recommendedName>
</protein>